<dbReference type="Proteomes" id="UP001142393">
    <property type="component" value="Unassembled WGS sequence"/>
</dbReference>
<comment type="similarity">
    <text evidence="1">Belongs to the TEC1 family.</text>
</comment>
<evidence type="ECO:0000256" key="2">
    <source>
        <dbReference type="PROSITE-ProRule" id="PRU00505"/>
    </source>
</evidence>
<dbReference type="AlphaFoldDB" id="A0A9W8NPL5"/>
<name>A0A9W8NPL5_9AGAR</name>
<protein>
    <recommendedName>
        <fullName evidence="4">TEA domain-containing protein</fullName>
    </recommendedName>
</protein>
<comment type="caution">
    <text evidence="5">The sequence shown here is derived from an EMBL/GenBank/DDBJ whole genome shotgun (WGS) entry which is preliminary data.</text>
</comment>
<sequence>MYSRDDPLPVYRHNFRPTPSQIQPYGLAFSGSTVMESTGSQSTTKSAVTSLRKHRKLLKDGSGHEVWPESVEQIFVDGLRAYTASTISQSHAVRLISDAAVDCRSRLRNAYLVQYLAQYGIERNRKQVASHLQVLKNMWKAEGNYSTKLVAEMIEILQLVIPVMDRLLAIFKPSIKACKETADSSQVLETQSSGPTPVPIQISTATWKEEPLIAIERRVVAKRSKLQPDTGEQPRKKRKEVKKNEIDVIFGS</sequence>
<keyword evidence="6" id="KW-1185">Reference proteome</keyword>
<organism evidence="5 6">
    <name type="scientific">Lentinula detonsa</name>
    <dbReference type="NCBI Taxonomy" id="2804962"/>
    <lineage>
        <taxon>Eukaryota</taxon>
        <taxon>Fungi</taxon>
        <taxon>Dikarya</taxon>
        <taxon>Basidiomycota</taxon>
        <taxon>Agaricomycotina</taxon>
        <taxon>Agaricomycetes</taxon>
        <taxon>Agaricomycetidae</taxon>
        <taxon>Agaricales</taxon>
        <taxon>Marasmiineae</taxon>
        <taxon>Omphalotaceae</taxon>
        <taxon>Lentinula</taxon>
    </lineage>
</organism>
<evidence type="ECO:0000256" key="1">
    <source>
        <dbReference type="ARBA" id="ARBA00008421"/>
    </source>
</evidence>
<gene>
    <name evidence="5" type="ORF">DFH05DRAFT_1598127</name>
</gene>
<evidence type="ECO:0000259" key="4">
    <source>
        <dbReference type="PROSITE" id="PS51088"/>
    </source>
</evidence>
<proteinExistence type="inferred from homology"/>
<feature type="region of interest" description="Disordered" evidence="3">
    <location>
        <begin position="224"/>
        <end position="252"/>
    </location>
</feature>
<evidence type="ECO:0000256" key="3">
    <source>
        <dbReference type="SAM" id="MobiDB-lite"/>
    </source>
</evidence>
<dbReference type="Gene3D" id="6.10.20.40">
    <property type="entry name" value="TEA/ATTS domain"/>
    <property type="match status" value="1"/>
</dbReference>
<evidence type="ECO:0000313" key="5">
    <source>
        <dbReference type="EMBL" id="KAJ3738508.1"/>
    </source>
</evidence>
<dbReference type="GO" id="GO:0003700">
    <property type="term" value="F:DNA-binding transcription factor activity"/>
    <property type="evidence" value="ECO:0007669"/>
    <property type="project" value="InterPro"/>
</dbReference>
<feature type="DNA-binding region" description="TEA" evidence="2">
    <location>
        <begin position="60"/>
        <end position="142"/>
    </location>
</feature>
<reference evidence="5 6" key="1">
    <citation type="journal article" date="2023" name="Proc. Natl. Acad. Sci. U.S.A.">
        <title>A global phylogenomic analysis of the shiitake genus Lentinula.</title>
        <authorList>
            <person name="Sierra-Patev S."/>
            <person name="Min B."/>
            <person name="Naranjo-Ortiz M."/>
            <person name="Looney B."/>
            <person name="Konkel Z."/>
            <person name="Slot J.C."/>
            <person name="Sakamoto Y."/>
            <person name="Steenwyk J.L."/>
            <person name="Rokas A."/>
            <person name="Carro J."/>
            <person name="Camarero S."/>
            <person name="Ferreira P."/>
            <person name="Molpeceres G."/>
            <person name="Ruiz-Duenas F.J."/>
            <person name="Serrano A."/>
            <person name="Henrissat B."/>
            <person name="Drula E."/>
            <person name="Hughes K.W."/>
            <person name="Mata J.L."/>
            <person name="Ishikawa N.K."/>
            <person name="Vargas-Isla R."/>
            <person name="Ushijima S."/>
            <person name="Smith C.A."/>
            <person name="Donoghue J."/>
            <person name="Ahrendt S."/>
            <person name="Andreopoulos W."/>
            <person name="He G."/>
            <person name="LaButti K."/>
            <person name="Lipzen A."/>
            <person name="Ng V."/>
            <person name="Riley R."/>
            <person name="Sandor L."/>
            <person name="Barry K."/>
            <person name="Martinez A.T."/>
            <person name="Xiao Y."/>
            <person name="Gibbons J.G."/>
            <person name="Terashima K."/>
            <person name="Grigoriev I.V."/>
            <person name="Hibbett D."/>
        </authorList>
    </citation>
    <scope>NUCLEOTIDE SEQUENCE [LARGE SCALE GENOMIC DNA]</scope>
    <source>
        <strain evidence="5 6">TFB7810</strain>
    </source>
</reference>
<dbReference type="PROSITE" id="PS51088">
    <property type="entry name" value="TEA_2"/>
    <property type="match status" value="1"/>
</dbReference>
<dbReference type="InterPro" id="IPR000818">
    <property type="entry name" value="TEA/ATTS_dom"/>
</dbReference>
<dbReference type="Pfam" id="PF01285">
    <property type="entry name" value="TEA"/>
    <property type="match status" value="1"/>
</dbReference>
<evidence type="ECO:0000313" key="6">
    <source>
        <dbReference type="Proteomes" id="UP001142393"/>
    </source>
</evidence>
<dbReference type="EMBL" id="JANVFU010000029">
    <property type="protein sequence ID" value="KAJ3738508.1"/>
    <property type="molecule type" value="Genomic_DNA"/>
</dbReference>
<feature type="domain" description="TEA" evidence="4">
    <location>
        <begin position="60"/>
        <end position="142"/>
    </location>
</feature>
<accession>A0A9W8NPL5</accession>
<dbReference type="InterPro" id="IPR038096">
    <property type="entry name" value="TEA/ATTS_sf"/>
</dbReference>